<accession>A0A8H6UA56</accession>
<dbReference type="Proteomes" id="UP000630445">
    <property type="component" value="Unassembled WGS sequence"/>
</dbReference>
<dbReference type="OrthoDB" id="75169at2759"/>
<keyword evidence="3" id="KW-1185">Reference proteome</keyword>
<sequence length="366" mass="40957">MLHHEDEYLQPRAPSPLKGSGKASTCGQDGIRRELSTPIAPVDCMKELPTVEYGEEDLDEELRAGQPSPAVTARIAHNTRLHQSKFPLKELIRLHVASGILVQEVPEFPVFSVVKGMSQILLEMESLELQRMIDDETTFLVNGSHGRLRSSDVKMAHSQKSLGIQRREGGLAGGNTPDVTASPLDVEMTVDDIAAELDESCRRKEQPKLKDMCLKRDDHRCVFTGVWDLTAKNLCPPAERGNRIGHTELAHIIPFSHFSMGKWYGEDEAGNTCIFPGMLTAEDFRLLRNWIDNRSIADHPQKSSPWDIGAIYPDHLNATTYAQKLRNGPARDLVDKRMATIQMVMQKIRERLAPPQPKKPAKLPPP</sequence>
<comment type="caution">
    <text evidence="2">The sequence shown here is derived from an EMBL/GenBank/DDBJ whole genome shotgun (WGS) entry which is preliminary data.</text>
</comment>
<evidence type="ECO:0000256" key="1">
    <source>
        <dbReference type="SAM" id="MobiDB-lite"/>
    </source>
</evidence>
<reference evidence="2" key="1">
    <citation type="submission" date="2020-06" db="EMBL/GenBank/DDBJ databases">
        <title>Draft genome sequences of strains closely related to Aspergillus parafelis and Aspergillus hiratsukae.</title>
        <authorList>
            <person name="Dos Santos R.A.C."/>
            <person name="Rivero-Menendez O."/>
            <person name="Steenwyk J.L."/>
            <person name="Mead M.E."/>
            <person name="Goldman G.H."/>
            <person name="Alastruey-Izquierdo A."/>
            <person name="Rokas A."/>
        </authorList>
    </citation>
    <scope>NUCLEOTIDE SEQUENCE</scope>
    <source>
        <strain evidence="2">CNM-CM5793</strain>
    </source>
</reference>
<evidence type="ECO:0000313" key="2">
    <source>
        <dbReference type="EMBL" id="KAF7115287.1"/>
    </source>
</evidence>
<feature type="region of interest" description="Disordered" evidence="1">
    <location>
        <begin position="1"/>
        <end position="29"/>
    </location>
</feature>
<organism evidence="2 3">
    <name type="scientific">Aspergillus hiratsukae</name>
    <dbReference type="NCBI Taxonomy" id="1194566"/>
    <lineage>
        <taxon>Eukaryota</taxon>
        <taxon>Fungi</taxon>
        <taxon>Dikarya</taxon>
        <taxon>Ascomycota</taxon>
        <taxon>Pezizomycotina</taxon>
        <taxon>Eurotiomycetes</taxon>
        <taxon>Eurotiomycetidae</taxon>
        <taxon>Eurotiales</taxon>
        <taxon>Aspergillaceae</taxon>
        <taxon>Aspergillus</taxon>
        <taxon>Aspergillus subgen. Fumigati</taxon>
    </lineage>
</organism>
<evidence type="ECO:0000313" key="3">
    <source>
        <dbReference type="Proteomes" id="UP000630445"/>
    </source>
</evidence>
<proteinExistence type="predicted"/>
<protein>
    <recommendedName>
        <fullName evidence="4">HNH nuclease domain-containing protein</fullName>
    </recommendedName>
</protein>
<dbReference type="EMBL" id="JACBAD010002116">
    <property type="protein sequence ID" value="KAF7115287.1"/>
    <property type="molecule type" value="Genomic_DNA"/>
</dbReference>
<gene>
    <name evidence="2" type="ORF">CNMCM5793_001923</name>
</gene>
<dbReference type="AlphaFoldDB" id="A0A8H6UA56"/>
<name>A0A8H6UA56_9EURO</name>
<evidence type="ECO:0008006" key="4">
    <source>
        <dbReference type="Google" id="ProtNLM"/>
    </source>
</evidence>